<dbReference type="Pfam" id="PF05448">
    <property type="entry name" value="AXE1"/>
    <property type="match status" value="1"/>
</dbReference>
<dbReference type="PATRIC" id="fig|1423729.3.peg.166"/>
<dbReference type="SUPFAM" id="SSF53474">
    <property type="entry name" value="alpha/beta-Hydrolases"/>
    <property type="match status" value="1"/>
</dbReference>
<name>A0A0R2CL94_9LACO</name>
<dbReference type="Gene3D" id="3.40.50.1820">
    <property type="entry name" value="alpha/beta hydrolase"/>
    <property type="match status" value="1"/>
</dbReference>
<dbReference type="GO" id="GO:0052689">
    <property type="term" value="F:carboxylic ester hydrolase activity"/>
    <property type="evidence" value="ECO:0007669"/>
    <property type="project" value="TreeGrafter"/>
</dbReference>
<dbReference type="Proteomes" id="UP000051131">
    <property type="component" value="Unassembled WGS sequence"/>
</dbReference>
<dbReference type="EMBL" id="AYZE01000008">
    <property type="protein sequence ID" value="KRM91984.1"/>
    <property type="molecule type" value="Genomic_DNA"/>
</dbReference>
<organism evidence="4 5">
    <name type="scientific">Liquorilactobacillus cacaonum DSM 21116</name>
    <dbReference type="NCBI Taxonomy" id="1423729"/>
    <lineage>
        <taxon>Bacteria</taxon>
        <taxon>Bacillati</taxon>
        <taxon>Bacillota</taxon>
        <taxon>Bacilli</taxon>
        <taxon>Lactobacillales</taxon>
        <taxon>Lactobacillaceae</taxon>
        <taxon>Liquorilactobacillus</taxon>
    </lineage>
</organism>
<protein>
    <submittedName>
        <fullName evidence="4">Cephalosporin-C deacetylase</fullName>
    </submittedName>
</protein>
<dbReference type="InterPro" id="IPR008391">
    <property type="entry name" value="AXE1_dom"/>
</dbReference>
<feature type="active site" description="Charge relay system" evidence="1">
    <location>
        <position position="267"/>
    </location>
</feature>
<dbReference type="STRING" id="1423729.FC80_GL000164"/>
<dbReference type="InterPro" id="IPR039069">
    <property type="entry name" value="CE7"/>
</dbReference>
<dbReference type="PANTHER" id="PTHR40111">
    <property type="entry name" value="CEPHALOSPORIN-C DEACETYLASE"/>
    <property type="match status" value="1"/>
</dbReference>
<dbReference type="InterPro" id="IPR029058">
    <property type="entry name" value="AB_hydrolase_fold"/>
</dbReference>
<keyword evidence="5" id="KW-1185">Reference proteome</keyword>
<feature type="active site" description="Charge relay system" evidence="1">
    <location>
        <position position="296"/>
    </location>
</feature>
<feature type="domain" description="Acetyl xylan esterase" evidence="3">
    <location>
        <begin position="5"/>
        <end position="309"/>
    </location>
</feature>
<gene>
    <name evidence="4" type="ORF">FC80_GL000164</name>
</gene>
<feature type="binding site" evidence="2">
    <location>
        <position position="86"/>
    </location>
    <ligand>
        <name>substrate</name>
    </ligand>
</feature>
<evidence type="ECO:0000313" key="5">
    <source>
        <dbReference type="Proteomes" id="UP000051131"/>
    </source>
</evidence>
<dbReference type="PANTHER" id="PTHR40111:SF1">
    <property type="entry name" value="CEPHALOSPORIN-C DEACETYLASE"/>
    <property type="match status" value="1"/>
</dbReference>
<reference evidence="4 5" key="1">
    <citation type="journal article" date="2015" name="Genome Announc.">
        <title>Expanding the biotechnology potential of lactobacilli through comparative genomics of 213 strains and associated genera.</title>
        <authorList>
            <person name="Sun Z."/>
            <person name="Harris H.M."/>
            <person name="McCann A."/>
            <person name="Guo C."/>
            <person name="Argimon S."/>
            <person name="Zhang W."/>
            <person name="Yang X."/>
            <person name="Jeffery I.B."/>
            <person name="Cooney J.C."/>
            <person name="Kagawa T.F."/>
            <person name="Liu W."/>
            <person name="Song Y."/>
            <person name="Salvetti E."/>
            <person name="Wrobel A."/>
            <person name="Rasinkangas P."/>
            <person name="Parkhill J."/>
            <person name="Rea M.C."/>
            <person name="O'Sullivan O."/>
            <person name="Ritari J."/>
            <person name="Douillard F.P."/>
            <person name="Paul Ross R."/>
            <person name="Yang R."/>
            <person name="Briner A.E."/>
            <person name="Felis G.E."/>
            <person name="de Vos W.M."/>
            <person name="Barrangou R."/>
            <person name="Klaenhammer T.R."/>
            <person name="Caufield P.W."/>
            <person name="Cui Y."/>
            <person name="Zhang H."/>
            <person name="O'Toole P.W."/>
        </authorList>
    </citation>
    <scope>NUCLEOTIDE SEQUENCE [LARGE SCALE GENOMIC DNA]</scope>
    <source>
        <strain evidence="4 5">DSM 21116</strain>
    </source>
</reference>
<dbReference type="AlphaFoldDB" id="A0A0R2CL94"/>
<proteinExistence type="predicted"/>
<dbReference type="GO" id="GO:0005976">
    <property type="term" value="P:polysaccharide metabolic process"/>
    <property type="evidence" value="ECO:0007669"/>
    <property type="project" value="TreeGrafter"/>
</dbReference>
<evidence type="ECO:0000256" key="2">
    <source>
        <dbReference type="PIRSR" id="PIRSR639069-2"/>
    </source>
</evidence>
<evidence type="ECO:0000259" key="3">
    <source>
        <dbReference type="Pfam" id="PF05448"/>
    </source>
</evidence>
<comment type="caution">
    <text evidence="4">The sequence shown here is derived from an EMBL/GenBank/DDBJ whole genome shotgun (WGS) entry which is preliminary data.</text>
</comment>
<sequence length="312" mass="35710">MENKYSNYMGIGEKPIGFDEFWENGVSEVQQRGIGFKLNQVNIPSNIANFYDLYFNGVGNAQVHCQLLVPKVTKKKHKAMLIFHGYHCDAGDYTSKISWVAEGFVVMAMDCRGQGGQSTYADTVKGDVLKGLLIRGIEEENPARLYYRNVYLDTVQAVNILKSLEYVNEKKIFLQGVSQGGGLAIACAGLIPDIYKVQVCYPFLSDFKKAFKLGDQTAFSELQYWFRYRDSLHVKEKEVFDTLEYIDIKYFAENIKAEVKWAMGLNDQVVPPETQMAAFNRIKSSKELVMLPEYGHEYLPKVMDKWYGFFIE</sequence>
<evidence type="ECO:0000313" key="4">
    <source>
        <dbReference type="EMBL" id="KRM91984.1"/>
    </source>
</evidence>
<accession>A0A0R2CL94</accession>
<dbReference type="RefSeq" id="WP_235807219.1">
    <property type="nucleotide sequence ID" value="NZ_AYZE01000008.1"/>
</dbReference>
<evidence type="ECO:0000256" key="1">
    <source>
        <dbReference type="PIRSR" id="PIRSR639069-1"/>
    </source>
</evidence>
<feature type="active site" description="Nucleophile" evidence="1">
    <location>
        <position position="178"/>
    </location>
</feature>